<sequence length="139" mass="14899">MKFLKAVGVAIIYAQGALSMPASAEEDCGSLGVMRVDEAKLPEGVDASQVRKCLGHPEGHGTDHSGKALFARECEFRWAWGCSRGGYCWKSCDPDNNGKWCWTAEASGLGPWIRCSSYKDCERSMACGEGGCDECGCGC</sequence>
<accession>A0A014P1W1</accession>
<dbReference type="HOGENOM" id="CLU_113390_0_0_1"/>
<name>A0A014P1W1_9HYPO</name>
<gene>
    <name evidence="2" type="ORF">X797_011702</name>
</gene>
<dbReference type="OrthoDB" id="3660930at2759"/>
<proteinExistence type="predicted"/>
<evidence type="ECO:0000313" key="2">
    <source>
        <dbReference type="EMBL" id="EXU95234.1"/>
    </source>
</evidence>
<evidence type="ECO:0008006" key="4">
    <source>
        <dbReference type="Google" id="ProtNLM"/>
    </source>
</evidence>
<evidence type="ECO:0000313" key="3">
    <source>
        <dbReference type="Proteomes" id="UP000030151"/>
    </source>
</evidence>
<organism evidence="2 3">
    <name type="scientific">Metarhizium robertsii</name>
    <dbReference type="NCBI Taxonomy" id="568076"/>
    <lineage>
        <taxon>Eukaryota</taxon>
        <taxon>Fungi</taxon>
        <taxon>Dikarya</taxon>
        <taxon>Ascomycota</taxon>
        <taxon>Pezizomycotina</taxon>
        <taxon>Sordariomycetes</taxon>
        <taxon>Hypocreomycetidae</taxon>
        <taxon>Hypocreales</taxon>
        <taxon>Clavicipitaceae</taxon>
        <taxon>Metarhizium</taxon>
    </lineage>
</organism>
<protein>
    <recommendedName>
        <fullName evidence="4">IDI-2</fullName>
    </recommendedName>
</protein>
<comment type="caution">
    <text evidence="2">The sequence shown here is derived from an EMBL/GenBank/DDBJ whole genome shotgun (WGS) entry which is preliminary data.</text>
</comment>
<dbReference type="EMBL" id="JELW01000092">
    <property type="protein sequence ID" value="EXU95234.1"/>
    <property type="molecule type" value="Genomic_DNA"/>
</dbReference>
<evidence type="ECO:0000256" key="1">
    <source>
        <dbReference type="SAM" id="SignalP"/>
    </source>
</evidence>
<dbReference type="eggNOG" id="ENOG502S47S">
    <property type="taxonomic scope" value="Eukaryota"/>
</dbReference>
<keyword evidence="1" id="KW-0732">Signal</keyword>
<dbReference type="AlphaFoldDB" id="A0A014P1W1"/>
<dbReference type="Proteomes" id="UP000030151">
    <property type="component" value="Unassembled WGS sequence"/>
</dbReference>
<feature type="chain" id="PRO_5001473394" description="IDI-2" evidence="1">
    <location>
        <begin position="20"/>
        <end position="139"/>
    </location>
</feature>
<feature type="signal peptide" evidence="1">
    <location>
        <begin position="1"/>
        <end position="19"/>
    </location>
</feature>
<reference evidence="2 3" key="1">
    <citation type="submission" date="2014-02" db="EMBL/GenBank/DDBJ databases">
        <title>The genome sequence of the entomopathogenic fungus Metarhizium robertsii ARSEF 2575.</title>
        <authorList>
            <person name="Giuliano Garisto Donzelli B."/>
            <person name="Roe B.A."/>
            <person name="Macmil S.L."/>
            <person name="Krasnoff S.B."/>
            <person name="Gibson D.M."/>
        </authorList>
    </citation>
    <scope>NUCLEOTIDE SEQUENCE [LARGE SCALE GENOMIC DNA]</scope>
    <source>
        <strain evidence="2 3">ARSEF 2575</strain>
    </source>
</reference>